<gene>
    <name evidence="2" type="ORF">TrRE_jg12719</name>
</gene>
<evidence type="ECO:0000313" key="3">
    <source>
        <dbReference type="Proteomes" id="UP001165082"/>
    </source>
</evidence>
<keyword evidence="3" id="KW-1185">Reference proteome</keyword>
<feature type="region of interest" description="Disordered" evidence="1">
    <location>
        <begin position="122"/>
        <end position="146"/>
    </location>
</feature>
<evidence type="ECO:0000313" key="2">
    <source>
        <dbReference type="EMBL" id="GMH60580.1"/>
    </source>
</evidence>
<feature type="non-terminal residue" evidence="2">
    <location>
        <position position="1"/>
    </location>
</feature>
<evidence type="ECO:0000256" key="1">
    <source>
        <dbReference type="SAM" id="MobiDB-lite"/>
    </source>
</evidence>
<proteinExistence type="predicted"/>
<accession>A0A9W7A3A7</accession>
<protein>
    <submittedName>
        <fullName evidence="2">Uncharacterized protein</fullName>
    </submittedName>
</protein>
<organism evidence="2 3">
    <name type="scientific">Triparma retinervis</name>
    <dbReference type="NCBI Taxonomy" id="2557542"/>
    <lineage>
        <taxon>Eukaryota</taxon>
        <taxon>Sar</taxon>
        <taxon>Stramenopiles</taxon>
        <taxon>Ochrophyta</taxon>
        <taxon>Bolidophyceae</taxon>
        <taxon>Parmales</taxon>
        <taxon>Triparmaceae</taxon>
        <taxon>Triparma</taxon>
    </lineage>
</organism>
<dbReference type="AlphaFoldDB" id="A0A9W7A3A7"/>
<sequence length="162" mass="18186">DPLLLAAAGTKKYLHTLVTSFKNKPHEDLINSTNASTNVVDPADFTSEALSQNSKKNDNVIFTLYGALPFSSKEDGSRFNSQLLLRNHLNTISKIDDLTSTFNSFGWFQGENDWMNVTDVDANEAEEKKEEEDAEEDDGRKDTVEADEMRDKCMICGKKEVK</sequence>
<reference evidence="2" key="1">
    <citation type="submission" date="2022-07" db="EMBL/GenBank/DDBJ databases">
        <title>Genome analysis of Parmales, a sister group of diatoms, reveals the evolutionary specialization of diatoms from phago-mixotrophs to photoautotrophs.</title>
        <authorList>
            <person name="Ban H."/>
            <person name="Sato S."/>
            <person name="Yoshikawa S."/>
            <person name="Kazumasa Y."/>
            <person name="Nakamura Y."/>
            <person name="Ichinomiya M."/>
            <person name="Saitoh K."/>
            <person name="Sato N."/>
            <person name="Blanc-Mathieu R."/>
            <person name="Endo H."/>
            <person name="Kuwata A."/>
            <person name="Ogata H."/>
        </authorList>
    </citation>
    <scope>NUCLEOTIDE SEQUENCE</scope>
</reference>
<dbReference type="EMBL" id="BRXZ01003724">
    <property type="protein sequence ID" value="GMH60580.1"/>
    <property type="molecule type" value="Genomic_DNA"/>
</dbReference>
<dbReference type="Proteomes" id="UP001165082">
    <property type="component" value="Unassembled WGS sequence"/>
</dbReference>
<feature type="compositionally biased region" description="Acidic residues" evidence="1">
    <location>
        <begin position="122"/>
        <end position="137"/>
    </location>
</feature>
<comment type="caution">
    <text evidence="2">The sequence shown here is derived from an EMBL/GenBank/DDBJ whole genome shotgun (WGS) entry which is preliminary data.</text>
</comment>
<name>A0A9W7A3A7_9STRA</name>